<dbReference type="InterPro" id="IPR004146">
    <property type="entry name" value="DC1"/>
</dbReference>
<dbReference type="InterPro" id="IPR002219">
    <property type="entry name" value="PKC_DAG/PE"/>
</dbReference>
<evidence type="ECO:0000256" key="3">
    <source>
        <dbReference type="ARBA" id="ARBA00022833"/>
    </source>
</evidence>
<dbReference type="EMBL" id="AWUE01016310">
    <property type="protein sequence ID" value="OMO92969.1"/>
    <property type="molecule type" value="Genomic_DNA"/>
</dbReference>
<organism evidence="5 6">
    <name type="scientific">Corchorus olitorius</name>
    <dbReference type="NCBI Taxonomy" id="93759"/>
    <lineage>
        <taxon>Eukaryota</taxon>
        <taxon>Viridiplantae</taxon>
        <taxon>Streptophyta</taxon>
        <taxon>Embryophyta</taxon>
        <taxon>Tracheophyta</taxon>
        <taxon>Spermatophyta</taxon>
        <taxon>Magnoliopsida</taxon>
        <taxon>eudicotyledons</taxon>
        <taxon>Gunneridae</taxon>
        <taxon>Pentapetalae</taxon>
        <taxon>rosids</taxon>
        <taxon>malvids</taxon>
        <taxon>Malvales</taxon>
        <taxon>Malvaceae</taxon>
        <taxon>Grewioideae</taxon>
        <taxon>Apeibeae</taxon>
        <taxon>Corchorus</taxon>
    </lineage>
</organism>
<keyword evidence="2" id="KW-0677">Repeat</keyword>
<reference evidence="6" key="1">
    <citation type="submission" date="2013-09" db="EMBL/GenBank/DDBJ databases">
        <title>Corchorus olitorius genome sequencing.</title>
        <authorList>
            <person name="Alam M."/>
            <person name="Haque M.S."/>
            <person name="Islam M.S."/>
            <person name="Emdad E.M."/>
            <person name="Islam M.M."/>
            <person name="Ahmed B."/>
            <person name="Halim A."/>
            <person name="Hossen Q.M.M."/>
            <person name="Hossain M.Z."/>
            <person name="Ahmed R."/>
            <person name="Khan M.M."/>
            <person name="Islam R."/>
            <person name="Rashid M.M."/>
            <person name="Khan S.A."/>
            <person name="Rahman M.S."/>
            <person name="Alam M."/>
            <person name="Yahiya A.S."/>
            <person name="Khan M.S."/>
            <person name="Azam M.S."/>
            <person name="Haque T."/>
            <person name="Lashkar M.Z.H."/>
            <person name="Akhand A.I."/>
            <person name="Morshed G."/>
            <person name="Roy S."/>
            <person name="Uddin K.S."/>
            <person name="Rabeya T."/>
            <person name="Hossain A.S."/>
            <person name="Chowdhury A."/>
            <person name="Snigdha A.R."/>
            <person name="Mortoza M.S."/>
            <person name="Matin S.A."/>
            <person name="Hoque S.M.E."/>
            <person name="Islam M.K."/>
            <person name="Roy D.K."/>
            <person name="Haider R."/>
            <person name="Moosa M.M."/>
            <person name="Elias S.M."/>
            <person name="Hasan A.M."/>
            <person name="Jahan S."/>
            <person name="Shafiuddin M."/>
            <person name="Mahmood N."/>
            <person name="Shommy N.S."/>
        </authorList>
    </citation>
    <scope>NUCLEOTIDE SEQUENCE [LARGE SCALE GENOMIC DNA]</scope>
    <source>
        <strain evidence="6">cv. O-4</strain>
    </source>
</reference>
<protein>
    <submittedName>
        <fullName evidence="5">DC1 domain-containing protein</fullName>
    </submittedName>
</protein>
<dbReference type="InterPro" id="IPR053192">
    <property type="entry name" value="Vacuole_Formation_Reg"/>
</dbReference>
<dbReference type="GO" id="GO:0046872">
    <property type="term" value="F:metal ion binding"/>
    <property type="evidence" value="ECO:0007669"/>
    <property type="project" value="UniProtKB-KW"/>
</dbReference>
<gene>
    <name evidence="5" type="ORF">COLO4_17184</name>
</gene>
<keyword evidence="1" id="KW-0479">Metal-binding</keyword>
<evidence type="ECO:0000256" key="1">
    <source>
        <dbReference type="ARBA" id="ARBA00022723"/>
    </source>
</evidence>
<evidence type="ECO:0000313" key="5">
    <source>
        <dbReference type="EMBL" id="OMO92969.1"/>
    </source>
</evidence>
<accession>A0A1R3JDR8</accession>
<evidence type="ECO:0000256" key="2">
    <source>
        <dbReference type="ARBA" id="ARBA00022737"/>
    </source>
</evidence>
<keyword evidence="6" id="KW-1185">Reference proteome</keyword>
<evidence type="ECO:0000259" key="4">
    <source>
        <dbReference type="PROSITE" id="PS50081"/>
    </source>
</evidence>
<dbReference type="AlphaFoldDB" id="A0A1R3JDR8"/>
<dbReference type="PROSITE" id="PS50081">
    <property type="entry name" value="ZF_DAG_PE_2"/>
    <property type="match status" value="1"/>
</dbReference>
<dbReference type="OrthoDB" id="1884766at2759"/>
<dbReference type="STRING" id="93759.A0A1R3JDR8"/>
<proteinExistence type="predicted"/>
<name>A0A1R3JDR8_9ROSI</name>
<feature type="domain" description="Phorbol-ester/DAG-type" evidence="4">
    <location>
        <begin position="264"/>
        <end position="319"/>
    </location>
</feature>
<sequence>MAQKEILGHEHPLTLLNGDEQSKKFEKAGICFGCGKKVLLSTPRYNCLKCGDFFLHKLCAEAPLEINHPFHLDHPLVLDLQKLPYQWECNFCLGFGGGLGSGGRLGFGDRFVYHCSCGLTLHIKCALFTYYMAQSKLKELEDVELQDLYIPVTRNTNPIFGPSFSGCLVCRKPLSNSVYIFGGHGRPLYVHKECVDLPLKINHMCHREHPLLKQFFISKSLSCKVCQNSMFGRLAYCCLHCEFALDIQCLSPSPPPIIEHKSHQHPFTLFWRRAPFICDACGFEGNRVAYVCCTCKIIVHEKCTSLPRRIKSRWHDDHCLSQAYFLEDEKFKNQDCICIVCLDEVNTDLGSYSCSHCQIFAHANCATKHDDWYSEVENEDDDKSRDNLALSPITVIETNDAGEATKIKHFKHIHNLMLGSVEMEEYDTKCCDGCILPISPPYFSCTECHFSLHKVCAELPKKKRVWLHECQELLTITSDSDQIFECKICQHHSTGFGYNCDRCKNLVCFKCVTTLTQRPVNFTGHPHPLSFYLDYEGQCHGCEEDISRWAYYCKKCKFALGPKCLTLPTRVQHKCDEKHHLALTYSDDNDYSATHYCDICEERRDPSHWFYHCATCDTSAHVKCALGDFPFIKVGSILDFGIGAAGTFVKKIYYYPKCIKCDQPMTDLALEWVGPSSSSLVHMKCLAS</sequence>
<keyword evidence="3" id="KW-0862">Zinc</keyword>
<evidence type="ECO:0000313" key="6">
    <source>
        <dbReference type="Proteomes" id="UP000187203"/>
    </source>
</evidence>
<comment type="caution">
    <text evidence="5">The sequence shown here is derived from an EMBL/GenBank/DDBJ whole genome shotgun (WGS) entry which is preliminary data.</text>
</comment>
<dbReference type="Proteomes" id="UP000187203">
    <property type="component" value="Unassembled WGS sequence"/>
</dbReference>
<dbReference type="SUPFAM" id="SSF57889">
    <property type="entry name" value="Cysteine-rich domain"/>
    <property type="match status" value="6"/>
</dbReference>
<dbReference type="Pfam" id="PF03107">
    <property type="entry name" value="C1_2"/>
    <property type="match status" value="5"/>
</dbReference>
<dbReference type="InterPro" id="IPR046349">
    <property type="entry name" value="C1-like_sf"/>
</dbReference>
<dbReference type="PANTHER" id="PTHR32410">
    <property type="entry name" value="CYSTEINE/HISTIDINE-RICH C1 DOMAIN FAMILY PROTEIN"/>
    <property type="match status" value="1"/>
</dbReference>
<dbReference type="PANTHER" id="PTHR32410:SF169">
    <property type="entry name" value="C1 DOMAIN FAMILY PROTEIN, PUTATIVE-RELATED"/>
    <property type="match status" value="1"/>
</dbReference>